<gene>
    <name evidence="1" type="ORF">SAMN06269173_10424</name>
</gene>
<reference evidence="2" key="1">
    <citation type="submission" date="2017-06" db="EMBL/GenBank/DDBJ databases">
        <authorList>
            <person name="Varghese N."/>
            <person name="Submissions S."/>
        </authorList>
    </citation>
    <scope>NUCLEOTIDE SEQUENCE [LARGE SCALE GENOMIC DNA]</scope>
    <source>
        <strain evidence="2">DSM 28041</strain>
    </source>
</reference>
<evidence type="ECO:0000313" key="2">
    <source>
        <dbReference type="Proteomes" id="UP000198310"/>
    </source>
</evidence>
<accession>A0A238XF54</accession>
<name>A0A238XF54_9BACT</name>
<dbReference type="Proteomes" id="UP000198310">
    <property type="component" value="Unassembled WGS sequence"/>
</dbReference>
<dbReference type="EMBL" id="FZNS01000004">
    <property type="protein sequence ID" value="SNR57350.1"/>
    <property type="molecule type" value="Genomic_DNA"/>
</dbReference>
<organism evidence="1 2">
    <name type="scientific">Hymenobacter mucosus</name>
    <dbReference type="NCBI Taxonomy" id="1411120"/>
    <lineage>
        <taxon>Bacteria</taxon>
        <taxon>Pseudomonadati</taxon>
        <taxon>Bacteroidota</taxon>
        <taxon>Cytophagia</taxon>
        <taxon>Cytophagales</taxon>
        <taxon>Hymenobacteraceae</taxon>
        <taxon>Hymenobacter</taxon>
    </lineage>
</organism>
<protein>
    <submittedName>
        <fullName evidence="1">Uncharacterized protein</fullName>
    </submittedName>
</protein>
<evidence type="ECO:0000313" key="1">
    <source>
        <dbReference type="EMBL" id="SNR57350.1"/>
    </source>
</evidence>
<dbReference type="AlphaFoldDB" id="A0A238XF54"/>
<proteinExistence type="predicted"/>
<keyword evidence="2" id="KW-1185">Reference proteome</keyword>
<sequence length="32" mass="3349">MEAHYRKLTVNSFIGDATGGTKAPNTPLGAET</sequence>